<feature type="domain" description="SidM N-terminal" evidence="2">
    <location>
        <begin position="742"/>
        <end position="1011"/>
    </location>
</feature>
<feature type="region of interest" description="Disordered" evidence="1">
    <location>
        <begin position="139"/>
        <end position="161"/>
    </location>
</feature>
<dbReference type="InterPro" id="IPR048717">
    <property type="entry name" value="SidM_N"/>
</dbReference>
<sequence length="1068" mass="119468">MLNIATSHQPEPPLVLSNNKFAKSLTGKLDTSIQNRGVTLSNETQDSRASNTVVRLLNQLEQREQNDKPSSPKAISLLENVNIRLVDTETLKNMYGSAYSQSEGLYDDNKNTIFINVKLLPSTDNQIKLTLIEEALHAEQDRQADKEPSKAGQKPNTFRDTEREIAVKRDQYARHYDIPSRAVVSKDPNPTDGLHPYGSQAFSTLSVQVPTYALTTSVDFVWESNDPFAESTIGEQLANPAATIQGATELALTGAPKPPPAIVASDSSRLHSGKEIFLDRLNALLFKNPTEETKSALEDATFKVRRNGTNNKFYEVNFSDLYKSAELYRHANKKGENPGFFIDFFNNMFFGLGQKLKESNNPVPRIEIAFSPKHSINGDQVNNRVDFSRVYYPDINKQLEQEYANFKSQNQQSFVDKFTQLYPHLLDSFVKQGKLDQEIARLIKNGELDARTLSVDGKTSPGLTVYQDPNQEGRLWVINLSHTPSARHFDSDQALNEYIANNWHKGEKVNEYFTDSDSQAIRNNKNEQYLALKSNTDGIDYEAGPGAYFEQRSRQVPKTAEDYDVQIGRKTNISERAEIMFTTHIDETLQHELDKFKTPQEIIGNEQQEELNVVKNIVYGLLPPAQILAGVIELARGDTAEGEVDIAFGLVGLLAMMTPGAEVGSLAEEGVITSIESSSREAIASIAPEAFNGEEYAWLSEDERALLVEDEAKVRCRRMLGAACSLSDDVNGGNPSSKIDVSRFDDALEAVNEADNAVKVQTWNLFAQGFLQKELAKLASAKGFTENDYSFVLSGSLARLEATPYSDVDAFIIVKDPKNVAAFKDIGRDFFDRFDDISLERKAFVMDPIGLTPHKMVGTPEDLVAYVDEMVNMFGVEEMIRAAPASVPVSGDPSLFQSFSEKLEQLEGVGDLATQSQTKLKKSYSQAHTWTPDKTHINLKTHIGRPLNAIVEGLAKHHGITTLGVEKQLEELFTGNHISRSMYDHIKDINSRYLLQRFETHVENGVEFDKIYTSTASHSPFQEAKKLVDGIKRLQNRAKSFVEQGKHDIFKENPMSFSDRMKNVFSRT</sequence>
<evidence type="ECO:0000259" key="2">
    <source>
        <dbReference type="Pfam" id="PF20879"/>
    </source>
</evidence>
<dbReference type="AlphaFoldDB" id="A0A7Y4DTV5"/>
<reference evidence="3 4" key="1">
    <citation type="submission" date="2019-09" db="EMBL/GenBank/DDBJ databases">
        <title>Draft genome sequencing and comparative genomics of hatchery-associated Vibrios.</title>
        <authorList>
            <person name="Kehlet-Delgado H."/>
            <person name="Mueller R.S."/>
        </authorList>
    </citation>
    <scope>NUCLEOTIDE SEQUENCE [LARGE SCALE GENOMIC DNA]</scope>
    <source>
        <strain evidence="3 4">00-90-10</strain>
    </source>
</reference>
<organism evidence="3 4">
    <name type="scientific">Vibrio chagasii</name>
    <dbReference type="NCBI Taxonomy" id="170679"/>
    <lineage>
        <taxon>Bacteria</taxon>
        <taxon>Pseudomonadati</taxon>
        <taxon>Pseudomonadota</taxon>
        <taxon>Gammaproteobacteria</taxon>
        <taxon>Vibrionales</taxon>
        <taxon>Vibrionaceae</taxon>
        <taxon>Vibrio</taxon>
    </lineage>
</organism>
<dbReference type="InterPro" id="IPR043519">
    <property type="entry name" value="NT_sf"/>
</dbReference>
<accession>A0A7Y4DTV5</accession>
<name>A0A7Y4DTV5_9VIBR</name>
<dbReference type="EMBL" id="VTXW01000033">
    <property type="protein sequence ID" value="NOH36023.1"/>
    <property type="molecule type" value="Genomic_DNA"/>
</dbReference>
<dbReference type="Pfam" id="PF20879">
    <property type="entry name" value="SidM_N"/>
    <property type="match status" value="1"/>
</dbReference>
<protein>
    <recommendedName>
        <fullName evidence="2">SidM N-terminal domain-containing protein</fullName>
    </recommendedName>
</protein>
<comment type="caution">
    <text evidence="3">The sequence shown here is derived from an EMBL/GenBank/DDBJ whole genome shotgun (WGS) entry which is preliminary data.</text>
</comment>
<proteinExistence type="predicted"/>
<evidence type="ECO:0000313" key="3">
    <source>
        <dbReference type="EMBL" id="NOH36023.1"/>
    </source>
</evidence>
<dbReference type="Gene3D" id="1.10.357.170">
    <property type="match status" value="1"/>
</dbReference>
<gene>
    <name evidence="3" type="ORF">F0245_22140</name>
</gene>
<feature type="compositionally biased region" description="Basic and acidic residues" evidence="1">
    <location>
        <begin position="139"/>
        <end position="149"/>
    </location>
</feature>
<dbReference type="RefSeq" id="WP_171369259.1">
    <property type="nucleotide sequence ID" value="NZ_VTXW01000033.1"/>
</dbReference>
<evidence type="ECO:0000256" key="1">
    <source>
        <dbReference type="SAM" id="MobiDB-lite"/>
    </source>
</evidence>
<dbReference type="SUPFAM" id="SSF81301">
    <property type="entry name" value="Nucleotidyltransferase"/>
    <property type="match status" value="1"/>
</dbReference>
<dbReference type="GO" id="GO:0016779">
    <property type="term" value="F:nucleotidyltransferase activity"/>
    <property type="evidence" value="ECO:0007669"/>
    <property type="project" value="InterPro"/>
</dbReference>
<evidence type="ECO:0000313" key="4">
    <source>
        <dbReference type="Proteomes" id="UP000525336"/>
    </source>
</evidence>
<dbReference type="Proteomes" id="UP000525336">
    <property type="component" value="Unassembled WGS sequence"/>
</dbReference>